<evidence type="ECO:0000313" key="5">
    <source>
        <dbReference type="EMBL" id="GLQ91288.1"/>
    </source>
</evidence>
<dbReference type="Gene3D" id="3.40.30.120">
    <property type="match status" value="1"/>
</dbReference>
<comment type="cofactor">
    <cofactor evidence="1">
        <name>FAD</name>
        <dbReference type="ChEBI" id="CHEBI:57692"/>
    </cofactor>
</comment>
<proteinExistence type="predicted"/>
<dbReference type="InterPro" id="IPR050641">
    <property type="entry name" value="RIFMO-like"/>
</dbReference>
<dbReference type="Pfam" id="PF01494">
    <property type="entry name" value="FAD_binding_3"/>
    <property type="match status" value="1"/>
</dbReference>
<name>A0ABQ5XLA6_9GAMM</name>
<sequence>MCSPRTYEVYAMRSDVLISGAGPTGLVLALWLTKLGVNVHIIDKTSAAGTTSRALAVQARTLELYRQLDLADAVVAQGHKVPAVNLWVKGEKKAQIQFGSLGSDLTPFPFLHIFQQDQHECLLIERLEEMGVSVQRQTELLGFVDEGERVVARLRGPDGIEQNWEARYLAGCDGARSLVRETIGTGFPGGTYKQVFYVADVEATGPSLNGQLHVDLDEADFLAVFPLAGEGRARLIGTVRDERAEHPETLRFEDVSGRAMTRLKVEVKQVHWFSTYRVHHRVTEHFRKGRAFVLGDAAHIHSPAGGQGMNTGIGDAINLAWKLAAVLDGYAPDRLLDSYEAERIGFAHRLVATTDRVFTFVTAEGRVADLVRTRLAPALIPAFFHFEGVREFLFRTVSQITLNYRGCPLSEGVAGDVYGGDRLPWATAAGSDNFSSLTAMTWQVHVYGSASDALRQWCADHAMPLHVFDWQPQHEATGFARNALYLIRPDTYVALADTSGRPEALDTYFTSQGIRLPMARAMSTAQCDIAAHPREIHES</sequence>
<feature type="domain" description="FAD-binding" evidence="4">
    <location>
        <begin position="14"/>
        <end position="352"/>
    </location>
</feature>
<evidence type="ECO:0000256" key="1">
    <source>
        <dbReference type="ARBA" id="ARBA00001974"/>
    </source>
</evidence>
<comment type="caution">
    <text evidence="5">The sequence shown here is derived from an EMBL/GenBank/DDBJ whole genome shotgun (WGS) entry which is preliminary data.</text>
</comment>
<accession>A0ABQ5XLA6</accession>
<evidence type="ECO:0000256" key="3">
    <source>
        <dbReference type="ARBA" id="ARBA00022827"/>
    </source>
</evidence>
<organism evidence="5 6">
    <name type="scientific">Dyella acidisoli</name>
    <dbReference type="NCBI Taxonomy" id="1867834"/>
    <lineage>
        <taxon>Bacteria</taxon>
        <taxon>Pseudomonadati</taxon>
        <taxon>Pseudomonadota</taxon>
        <taxon>Gammaproteobacteria</taxon>
        <taxon>Lysobacterales</taxon>
        <taxon>Rhodanobacteraceae</taxon>
        <taxon>Dyella</taxon>
    </lineage>
</organism>
<keyword evidence="2" id="KW-0285">Flavoprotein</keyword>
<dbReference type="PANTHER" id="PTHR43004">
    <property type="entry name" value="TRK SYSTEM POTASSIUM UPTAKE PROTEIN"/>
    <property type="match status" value="1"/>
</dbReference>
<dbReference type="EMBL" id="BSOB01000004">
    <property type="protein sequence ID" value="GLQ91288.1"/>
    <property type="molecule type" value="Genomic_DNA"/>
</dbReference>
<evidence type="ECO:0000259" key="4">
    <source>
        <dbReference type="Pfam" id="PF01494"/>
    </source>
</evidence>
<dbReference type="PANTHER" id="PTHR43004:SF19">
    <property type="entry name" value="BINDING MONOOXYGENASE, PUTATIVE (JCVI)-RELATED"/>
    <property type="match status" value="1"/>
</dbReference>
<reference evidence="6" key="1">
    <citation type="journal article" date="2019" name="Int. J. Syst. Evol. Microbiol.">
        <title>The Global Catalogue of Microorganisms (GCM) 10K type strain sequencing project: providing services to taxonomists for standard genome sequencing and annotation.</title>
        <authorList>
            <consortium name="The Broad Institute Genomics Platform"/>
            <consortium name="The Broad Institute Genome Sequencing Center for Infectious Disease"/>
            <person name="Wu L."/>
            <person name="Ma J."/>
        </authorList>
    </citation>
    <scope>NUCLEOTIDE SEQUENCE [LARGE SCALE GENOMIC DNA]</scope>
    <source>
        <strain evidence="6">NBRC 111980</strain>
    </source>
</reference>
<dbReference type="SUPFAM" id="SSF51905">
    <property type="entry name" value="FAD/NAD(P)-binding domain"/>
    <property type="match status" value="1"/>
</dbReference>
<protein>
    <submittedName>
        <fullName evidence="5">2-polyprenyl-6-methoxyphenol hydroxylase</fullName>
    </submittedName>
</protein>
<evidence type="ECO:0000313" key="6">
    <source>
        <dbReference type="Proteomes" id="UP001156670"/>
    </source>
</evidence>
<dbReference type="PRINTS" id="PR00420">
    <property type="entry name" value="RNGMNOXGNASE"/>
</dbReference>
<dbReference type="InterPro" id="IPR002938">
    <property type="entry name" value="FAD-bd"/>
</dbReference>
<dbReference type="Gene3D" id="3.50.50.60">
    <property type="entry name" value="FAD/NAD(P)-binding domain"/>
    <property type="match status" value="1"/>
</dbReference>
<keyword evidence="6" id="KW-1185">Reference proteome</keyword>
<dbReference type="Gene3D" id="3.30.70.2450">
    <property type="match status" value="1"/>
</dbReference>
<gene>
    <name evidence="5" type="ORF">GCM10007901_02380</name>
</gene>
<keyword evidence="3" id="KW-0274">FAD</keyword>
<dbReference type="Proteomes" id="UP001156670">
    <property type="component" value="Unassembled WGS sequence"/>
</dbReference>
<dbReference type="InterPro" id="IPR036188">
    <property type="entry name" value="FAD/NAD-bd_sf"/>
</dbReference>
<evidence type="ECO:0000256" key="2">
    <source>
        <dbReference type="ARBA" id="ARBA00022630"/>
    </source>
</evidence>